<dbReference type="GO" id="GO:0055085">
    <property type="term" value="P:transmembrane transport"/>
    <property type="evidence" value="ECO:0007669"/>
    <property type="project" value="InterPro"/>
</dbReference>
<reference evidence="10" key="1">
    <citation type="submission" date="2018-06" db="EMBL/GenBank/DDBJ databases">
        <authorList>
            <person name="Zhirakovskaya E."/>
        </authorList>
    </citation>
    <scope>NUCLEOTIDE SEQUENCE</scope>
</reference>
<comment type="subcellular location">
    <subcellularLocation>
        <location evidence="1">Cell membrane</location>
        <topology evidence="1">Multi-pass membrane protein</topology>
    </subcellularLocation>
</comment>
<evidence type="ECO:0000256" key="5">
    <source>
        <dbReference type="ARBA" id="ARBA00022729"/>
    </source>
</evidence>
<dbReference type="PANTHER" id="PTHR30043:SF1">
    <property type="entry name" value="ABC TRANSPORT SYSTEM PERMEASE PROTEIN P69"/>
    <property type="match status" value="1"/>
</dbReference>
<dbReference type="EMBL" id="UOEE01000137">
    <property type="protein sequence ID" value="VAV92129.1"/>
    <property type="molecule type" value="Genomic_DNA"/>
</dbReference>
<dbReference type="GO" id="GO:0015716">
    <property type="term" value="P:organic phosphonate transport"/>
    <property type="evidence" value="ECO:0007669"/>
    <property type="project" value="InterPro"/>
</dbReference>
<organism evidence="10">
    <name type="scientific">hydrothermal vent metagenome</name>
    <dbReference type="NCBI Taxonomy" id="652676"/>
    <lineage>
        <taxon>unclassified sequences</taxon>
        <taxon>metagenomes</taxon>
        <taxon>ecological metagenomes</taxon>
    </lineage>
</organism>
<dbReference type="Pfam" id="PF00528">
    <property type="entry name" value="BPD_transp_1"/>
    <property type="match status" value="1"/>
</dbReference>
<evidence type="ECO:0000256" key="8">
    <source>
        <dbReference type="SAM" id="Phobius"/>
    </source>
</evidence>
<feature type="transmembrane region" description="Helical" evidence="8">
    <location>
        <begin position="363"/>
        <end position="382"/>
    </location>
</feature>
<feature type="transmembrane region" description="Helical" evidence="8">
    <location>
        <begin position="402"/>
        <end position="422"/>
    </location>
</feature>
<keyword evidence="7 8" id="KW-0472">Membrane</keyword>
<evidence type="ECO:0000256" key="1">
    <source>
        <dbReference type="ARBA" id="ARBA00004651"/>
    </source>
</evidence>
<feature type="transmembrane region" description="Helical" evidence="8">
    <location>
        <begin position="462"/>
        <end position="486"/>
    </location>
</feature>
<feature type="non-terminal residue" evidence="10">
    <location>
        <position position="596"/>
    </location>
</feature>
<dbReference type="PROSITE" id="PS50928">
    <property type="entry name" value="ABC_TM1"/>
    <property type="match status" value="1"/>
</dbReference>
<evidence type="ECO:0000259" key="9">
    <source>
        <dbReference type="PROSITE" id="PS50928"/>
    </source>
</evidence>
<dbReference type="InterPro" id="IPR035906">
    <property type="entry name" value="MetI-like_sf"/>
</dbReference>
<sequence length="596" mass="65715">MKFSTPLIKASLAFLLLVFVLGFSSSAQEKQPVREFNFGIITTESSDNLSTLWTPFLEDMGKMTGMKINAFFAADYSGIIEAMRFGEVEAAWLSNKSGLEALRRSDGEVFAKATYPDGAPGYKSVLLVPVDSPFQTLEDILVCDKSINFGMGDPNSTSGTLMPMAYIFAPRGIVLSECFQNVRNATHEANGMAVANNLLDVATNNTTNLKRLARTRPEILKRIRVLWESPLIQTDPIIWRKDLPPEVKQKMLYFFMTYGRRAENPAELQRQREVLGELDFGMFLPANDSHLDPIIRLEIIRDMGLVQTDRSLSDEQRKSQLAALTEQLQAMQLAEEDAIIKPKGLPAYGDKPSRGASKLNIPWSRVLFTLTVGLISFGFFFWSSATRGAGPITPIKDRVFDASIWAIFIAALVWAFVAAEIFKAPLLIENANRMGEYAGGFLNLDWKEGGLYLQQMSVTIQIALWGTFLSVIAAIPFGLLSARNVAPAPVVFVVRRIMDAFRSINELVVGTMFVVTVGLGPFAGVLALAIHTTGVLAKLFSEAVEAMDAGPVEGVRATGARSIHEVVWGVIPQVAPLWTSYALYRFESNTRSATIL</sequence>
<dbReference type="Gene3D" id="3.40.190.10">
    <property type="entry name" value="Periplasmic binding protein-like II"/>
    <property type="match status" value="2"/>
</dbReference>
<keyword evidence="4 8" id="KW-0812">Transmembrane</keyword>
<evidence type="ECO:0000256" key="3">
    <source>
        <dbReference type="ARBA" id="ARBA00022475"/>
    </source>
</evidence>
<dbReference type="PANTHER" id="PTHR30043">
    <property type="entry name" value="PHOSPHONATES TRANSPORT SYSTEM PERMEASE PROTEIN"/>
    <property type="match status" value="1"/>
</dbReference>
<dbReference type="Pfam" id="PF12974">
    <property type="entry name" value="Phosphonate-bd"/>
    <property type="match status" value="1"/>
</dbReference>
<proteinExistence type="predicted"/>
<name>A0A3B0RJD5_9ZZZZ</name>
<feature type="transmembrane region" description="Helical" evidence="8">
    <location>
        <begin position="507"/>
        <end position="530"/>
    </location>
</feature>
<evidence type="ECO:0000256" key="4">
    <source>
        <dbReference type="ARBA" id="ARBA00022692"/>
    </source>
</evidence>
<keyword evidence="5" id="KW-0732">Signal</keyword>
<keyword evidence="2" id="KW-0813">Transport</keyword>
<dbReference type="InterPro" id="IPR000515">
    <property type="entry name" value="MetI-like"/>
</dbReference>
<dbReference type="SUPFAM" id="SSF161098">
    <property type="entry name" value="MetI-like"/>
    <property type="match status" value="1"/>
</dbReference>
<dbReference type="SUPFAM" id="SSF53850">
    <property type="entry name" value="Periplasmic binding protein-like II"/>
    <property type="match status" value="1"/>
</dbReference>
<evidence type="ECO:0000256" key="7">
    <source>
        <dbReference type="ARBA" id="ARBA00023136"/>
    </source>
</evidence>
<dbReference type="AlphaFoldDB" id="A0A3B0RJD5"/>
<keyword evidence="6 8" id="KW-1133">Transmembrane helix</keyword>
<accession>A0A3B0RJD5</accession>
<protein>
    <submittedName>
        <fullName evidence="10">Phosphonate ABC transporter permease protein PhnE (TC 3.A.1.9.1)</fullName>
    </submittedName>
</protein>
<evidence type="ECO:0000256" key="2">
    <source>
        <dbReference type="ARBA" id="ARBA00022448"/>
    </source>
</evidence>
<dbReference type="InterPro" id="IPR017797">
    <property type="entry name" value="Phosphnate-bd"/>
</dbReference>
<feature type="domain" description="ABC transmembrane type-1" evidence="9">
    <location>
        <begin position="456"/>
        <end position="596"/>
    </location>
</feature>
<evidence type="ECO:0000313" key="10">
    <source>
        <dbReference type="EMBL" id="VAV92129.1"/>
    </source>
</evidence>
<evidence type="ECO:0000256" key="6">
    <source>
        <dbReference type="ARBA" id="ARBA00022989"/>
    </source>
</evidence>
<dbReference type="NCBIfam" id="TIGR03431">
    <property type="entry name" value="PhnD"/>
    <property type="match status" value="1"/>
</dbReference>
<keyword evidence="3" id="KW-1003">Cell membrane</keyword>
<dbReference type="Gene3D" id="1.10.3720.10">
    <property type="entry name" value="MetI-like"/>
    <property type="match status" value="1"/>
</dbReference>
<dbReference type="NCBIfam" id="TIGR01098">
    <property type="entry name" value="3A0109s03R"/>
    <property type="match status" value="1"/>
</dbReference>
<dbReference type="GO" id="GO:0043190">
    <property type="term" value="C:ATP-binding cassette (ABC) transporter complex"/>
    <property type="evidence" value="ECO:0007669"/>
    <property type="project" value="InterPro"/>
</dbReference>
<dbReference type="InterPro" id="IPR005770">
    <property type="entry name" value="PhnD"/>
</dbReference>
<gene>
    <name evidence="10" type="ORF">MNBD_ALPHA06-1935</name>
</gene>